<keyword evidence="16" id="KW-1185">Reference proteome</keyword>
<dbReference type="OrthoDB" id="33844at2157"/>
<dbReference type="InterPro" id="IPR014729">
    <property type="entry name" value="Rossmann-like_a/b/a_fold"/>
</dbReference>
<evidence type="ECO:0000256" key="7">
    <source>
        <dbReference type="ARBA" id="ARBA00022755"/>
    </source>
</evidence>
<keyword evidence="4" id="KW-0436">Ligase</keyword>
<dbReference type="PANTHER" id="PTHR11922">
    <property type="entry name" value="GMP SYNTHASE-RELATED"/>
    <property type="match status" value="1"/>
</dbReference>
<evidence type="ECO:0000256" key="5">
    <source>
        <dbReference type="ARBA" id="ARBA00022741"/>
    </source>
</evidence>
<evidence type="ECO:0000256" key="8">
    <source>
        <dbReference type="ARBA" id="ARBA00022840"/>
    </source>
</evidence>
<dbReference type="Pfam" id="PF02540">
    <property type="entry name" value="NAD_synthase"/>
    <property type="match status" value="1"/>
</dbReference>
<dbReference type="EC" id="6.3.5.2" evidence="3"/>
<dbReference type="GO" id="GO:0003921">
    <property type="term" value="F:GMP synthase activity"/>
    <property type="evidence" value="ECO:0007669"/>
    <property type="project" value="InterPro"/>
</dbReference>
<dbReference type="PANTHER" id="PTHR11922:SF2">
    <property type="entry name" value="GMP SYNTHASE [GLUTAMINE-HYDROLYZING]"/>
    <property type="match status" value="1"/>
</dbReference>
<name>A0A830E8R8_9CREN</name>
<organism evidence="14 15">
    <name type="scientific">Vulcanisaeta souniana JCM 11219</name>
    <dbReference type="NCBI Taxonomy" id="1293586"/>
    <lineage>
        <taxon>Archaea</taxon>
        <taxon>Thermoproteota</taxon>
        <taxon>Thermoprotei</taxon>
        <taxon>Thermoproteales</taxon>
        <taxon>Thermoproteaceae</taxon>
        <taxon>Vulcanisaeta</taxon>
    </lineage>
</organism>
<feature type="domain" description="GMPS ATP-PPase" evidence="12">
    <location>
        <begin position="1"/>
        <end position="187"/>
    </location>
</feature>
<dbReference type="Gene3D" id="3.30.300.10">
    <property type="match status" value="2"/>
</dbReference>
<reference evidence="13" key="4">
    <citation type="journal article" date="2023" name="Microbiol. Resour. Announc.">
        <title>Complete Genome Sequence of Vulcanisaeta souniana Strain IC-059, a Hyperthermophilic Archaeon Isolated from Hot Spring Water in Japan.</title>
        <authorList>
            <person name="Kato S."/>
            <person name="Itoh T."/>
            <person name="Wu L."/>
            <person name="Ma J."/>
            <person name="Ohkuma M."/>
        </authorList>
    </citation>
    <scope>NUCLEOTIDE SEQUENCE</scope>
    <source>
        <strain evidence="13">JCM 11219</strain>
    </source>
</reference>
<dbReference type="EMBL" id="BMNM01000003">
    <property type="protein sequence ID" value="GGI75073.1"/>
    <property type="molecule type" value="Genomic_DNA"/>
</dbReference>
<evidence type="ECO:0000256" key="2">
    <source>
        <dbReference type="ARBA" id="ARBA00005153"/>
    </source>
</evidence>
<evidence type="ECO:0000313" key="13">
    <source>
        <dbReference type="EMBL" id="BDR92373.1"/>
    </source>
</evidence>
<reference evidence="16" key="3">
    <citation type="submission" date="2022-09" db="EMBL/GenBank/DDBJ databases">
        <title>Complete genome sequence of Vulcanisaeta souniana.</title>
        <authorList>
            <person name="Kato S."/>
            <person name="Itoh T."/>
            <person name="Ohkuma M."/>
        </authorList>
    </citation>
    <scope>NUCLEOTIDE SEQUENCE [LARGE SCALE GENOMIC DNA]</scope>
    <source>
        <strain evidence="16">JCM 11219</strain>
    </source>
</reference>
<dbReference type="UniPathway" id="UPA00189">
    <property type="reaction ID" value="UER00296"/>
</dbReference>
<dbReference type="CDD" id="cd01997">
    <property type="entry name" value="GMP_synthase_C"/>
    <property type="match status" value="1"/>
</dbReference>
<keyword evidence="7 11" id="KW-0658">Purine biosynthesis</keyword>
<dbReference type="GeneID" id="76207015"/>
<comment type="pathway">
    <text evidence="2">Purine metabolism; GMP biosynthesis; GMP from XMP (L-Gln route): step 1/1.</text>
</comment>
<keyword evidence="6 11" id="KW-0332">GMP biosynthesis</keyword>
<sequence>MSTIEIINRAVEGMRSLPINCALAAISGGVDSTTAAVLARKALGDRLRAVFIDTGFMRLNEPTHVKELLKGILPIEVVDAHEQFYGAVLGLSNAEEKRIRFREVFYTVLSGIAKKYGCDWLVQGTIAPDWIETKGGIKTQHNVLEQIGIDTSTKYGFKLIEPLRELYKDQVREVARALGVPSEIINRQPFPGPGLSIRAVGELTLEKLDIVRRSTEIVERRLGDMGLSQWFAAAWEYSTMPSDELSRNVVNLGDLHVNLFKVRATGVKGDSRSYGHVALVKGRLTKWDDAYELHRYLTIGDVTHVIYGLTEGDSGKYFVSIRAVLTEDFMTADVPRLDRNTLVNVAREIMSDNRIAAVGFDVTPKPPATIEYE</sequence>
<dbReference type="InterPro" id="IPR025777">
    <property type="entry name" value="GMPS_ATP_PPase_dom"/>
</dbReference>
<dbReference type="Pfam" id="PF00958">
    <property type="entry name" value="GMP_synt_C"/>
    <property type="match status" value="1"/>
</dbReference>
<evidence type="ECO:0000256" key="1">
    <source>
        <dbReference type="ARBA" id="ARBA00002332"/>
    </source>
</evidence>
<comment type="function">
    <text evidence="1">Catalyzes the synthesis of GMP from XMP.</text>
</comment>
<proteinExistence type="predicted"/>
<evidence type="ECO:0000256" key="11">
    <source>
        <dbReference type="PROSITE-ProRule" id="PRU00886"/>
    </source>
</evidence>
<feature type="binding site" evidence="11">
    <location>
        <begin position="27"/>
        <end position="33"/>
    </location>
    <ligand>
        <name>ATP</name>
        <dbReference type="ChEBI" id="CHEBI:30616"/>
    </ligand>
</feature>
<reference evidence="14" key="2">
    <citation type="submission" date="2020-09" db="EMBL/GenBank/DDBJ databases">
        <authorList>
            <person name="Sun Q."/>
            <person name="Ohkuma M."/>
        </authorList>
    </citation>
    <scope>NUCLEOTIDE SEQUENCE</scope>
    <source>
        <strain evidence="14">JCM 11219</strain>
    </source>
</reference>
<dbReference type="AlphaFoldDB" id="A0A830E8R8"/>
<keyword evidence="8 11" id="KW-0067">ATP-binding</keyword>
<dbReference type="RefSeq" id="WP_188602937.1">
    <property type="nucleotide sequence ID" value="NZ_AP026830.1"/>
</dbReference>
<evidence type="ECO:0000256" key="9">
    <source>
        <dbReference type="ARBA" id="ARBA00030464"/>
    </source>
</evidence>
<dbReference type="Gene3D" id="3.40.50.620">
    <property type="entry name" value="HUPs"/>
    <property type="match status" value="1"/>
</dbReference>
<dbReference type="InterPro" id="IPR022310">
    <property type="entry name" value="NAD/GMP_synthase"/>
</dbReference>
<evidence type="ECO:0000256" key="4">
    <source>
        <dbReference type="ARBA" id="ARBA00022598"/>
    </source>
</evidence>
<evidence type="ECO:0000313" key="15">
    <source>
        <dbReference type="Proteomes" id="UP000657075"/>
    </source>
</evidence>
<evidence type="ECO:0000256" key="10">
    <source>
        <dbReference type="ARBA" id="ARBA00049404"/>
    </source>
</evidence>
<evidence type="ECO:0000313" key="16">
    <source>
        <dbReference type="Proteomes" id="UP001060771"/>
    </source>
</evidence>
<dbReference type="Proteomes" id="UP001060771">
    <property type="component" value="Chromosome"/>
</dbReference>
<evidence type="ECO:0000256" key="6">
    <source>
        <dbReference type="ARBA" id="ARBA00022749"/>
    </source>
</evidence>
<dbReference type="Proteomes" id="UP000657075">
    <property type="component" value="Unassembled WGS sequence"/>
</dbReference>
<accession>A0A830E8R8</accession>
<evidence type="ECO:0000259" key="12">
    <source>
        <dbReference type="PROSITE" id="PS51553"/>
    </source>
</evidence>
<dbReference type="GO" id="GO:0005524">
    <property type="term" value="F:ATP binding"/>
    <property type="evidence" value="ECO:0007669"/>
    <property type="project" value="UniProtKB-UniRule"/>
</dbReference>
<dbReference type="SUPFAM" id="SSF54810">
    <property type="entry name" value="GMP synthetase C-terminal dimerisation domain"/>
    <property type="match status" value="1"/>
</dbReference>
<keyword evidence="5 11" id="KW-0547">Nucleotide-binding</keyword>
<dbReference type="EMBL" id="AP026830">
    <property type="protein sequence ID" value="BDR92373.1"/>
    <property type="molecule type" value="Genomic_DNA"/>
</dbReference>
<reference evidence="14" key="1">
    <citation type="journal article" date="2014" name="Int. J. Syst. Evol. Microbiol.">
        <title>Complete genome sequence of Corynebacterium casei LMG S-19264T (=DSM 44701T), isolated from a smear-ripened cheese.</title>
        <authorList>
            <consortium name="US DOE Joint Genome Institute (JGI-PGF)"/>
            <person name="Walter F."/>
            <person name="Albersmeier A."/>
            <person name="Kalinowski J."/>
            <person name="Ruckert C."/>
        </authorList>
    </citation>
    <scope>NUCLEOTIDE SEQUENCE</scope>
    <source>
        <strain evidence="14">JCM 11219</strain>
    </source>
</reference>
<dbReference type="SUPFAM" id="SSF52402">
    <property type="entry name" value="Adenine nucleotide alpha hydrolases-like"/>
    <property type="match status" value="1"/>
</dbReference>
<evidence type="ECO:0000313" key="14">
    <source>
        <dbReference type="EMBL" id="GGI75073.1"/>
    </source>
</evidence>
<evidence type="ECO:0000256" key="3">
    <source>
        <dbReference type="ARBA" id="ARBA00012746"/>
    </source>
</evidence>
<dbReference type="GO" id="GO:0005829">
    <property type="term" value="C:cytosol"/>
    <property type="evidence" value="ECO:0007669"/>
    <property type="project" value="TreeGrafter"/>
</dbReference>
<protein>
    <recommendedName>
        <fullName evidence="3">GMP synthase (glutamine-hydrolyzing)</fullName>
        <ecNumber evidence="3">6.3.5.2</ecNumber>
    </recommendedName>
    <alternativeName>
        <fullName evidence="9">GMP synthetase</fullName>
    </alternativeName>
</protein>
<comment type="catalytic activity">
    <reaction evidence="10">
        <text>XMP + L-glutamine + ATP + H2O = GMP + L-glutamate + AMP + diphosphate + 2 H(+)</text>
        <dbReference type="Rhea" id="RHEA:11680"/>
        <dbReference type="ChEBI" id="CHEBI:15377"/>
        <dbReference type="ChEBI" id="CHEBI:15378"/>
        <dbReference type="ChEBI" id="CHEBI:29985"/>
        <dbReference type="ChEBI" id="CHEBI:30616"/>
        <dbReference type="ChEBI" id="CHEBI:33019"/>
        <dbReference type="ChEBI" id="CHEBI:57464"/>
        <dbReference type="ChEBI" id="CHEBI:58115"/>
        <dbReference type="ChEBI" id="CHEBI:58359"/>
        <dbReference type="ChEBI" id="CHEBI:456215"/>
        <dbReference type="EC" id="6.3.5.2"/>
    </reaction>
</comment>
<dbReference type="InterPro" id="IPR001674">
    <property type="entry name" value="GMP_synth_C"/>
</dbReference>
<dbReference type="PROSITE" id="PS51553">
    <property type="entry name" value="GMPS_ATP_PPASE"/>
    <property type="match status" value="1"/>
</dbReference>
<gene>
    <name evidence="14" type="ORF">GCM10007112_09840</name>
    <name evidence="13" type="ORF">Vsou_14660</name>
</gene>